<comment type="caution">
    <text evidence="1">The sequence shown here is derived from an EMBL/GenBank/DDBJ whole genome shotgun (WGS) entry which is preliminary data.</text>
</comment>
<dbReference type="AlphaFoldDB" id="A0A7W7SW01"/>
<evidence type="ECO:0000313" key="2">
    <source>
        <dbReference type="Proteomes" id="UP000578819"/>
    </source>
</evidence>
<dbReference type="RefSeq" id="WP_184537917.1">
    <property type="nucleotide sequence ID" value="NZ_JACHJW010000001.1"/>
</dbReference>
<evidence type="ECO:0008006" key="3">
    <source>
        <dbReference type="Google" id="ProtNLM"/>
    </source>
</evidence>
<name>A0A7W7SW01_9ACTN</name>
<dbReference type="Gene3D" id="3.20.20.80">
    <property type="entry name" value="Glycosidases"/>
    <property type="match status" value="1"/>
</dbReference>
<evidence type="ECO:0000313" key="1">
    <source>
        <dbReference type="EMBL" id="MBB4962002.1"/>
    </source>
</evidence>
<organism evidence="1 2">
    <name type="scientific">Micromonospora polyrhachis</name>
    <dbReference type="NCBI Taxonomy" id="1282883"/>
    <lineage>
        <taxon>Bacteria</taxon>
        <taxon>Bacillati</taxon>
        <taxon>Actinomycetota</taxon>
        <taxon>Actinomycetes</taxon>
        <taxon>Micromonosporales</taxon>
        <taxon>Micromonosporaceae</taxon>
        <taxon>Micromonospora</taxon>
    </lineage>
</organism>
<dbReference type="Proteomes" id="UP000578819">
    <property type="component" value="Unassembled WGS sequence"/>
</dbReference>
<accession>A0A7W7SW01</accession>
<reference evidence="1 2" key="1">
    <citation type="submission" date="2020-08" db="EMBL/GenBank/DDBJ databases">
        <title>Sequencing the genomes of 1000 actinobacteria strains.</title>
        <authorList>
            <person name="Klenk H.-P."/>
        </authorList>
    </citation>
    <scope>NUCLEOTIDE SEQUENCE [LARGE SCALE GENOMIC DNA]</scope>
    <source>
        <strain evidence="1 2">DSM 45886</strain>
    </source>
</reference>
<gene>
    <name evidence="1" type="ORF">FHR38_005735</name>
</gene>
<sequence>MSTLYGWDASDYDVDRGLTVDRVRAAKALGIDFMTYKGTEQSRGGTFHSQYYGMMLTAAKDAGIPFLGMYAVVHSGVSTTAQAITAIDYADQHTPWWRGFSGFFWQIDLERWPTDDVPPSVGVDVARELEARTNKKAVMYASRGQYRSGDLGDYPRWNADYPYRVAENFKAAYARAGGNSGPGWVRYGRPVQMPQVWQYTDSAIIGHQHTCDADAFRGTTEDFARMIGAAPPKGDDTVLASFFGTPYHDLSLDTTDTFHAIRWSTGYYGWTIPGAGTISQQATIDLRGLLAGDLVRVRAEYLSPGHPSPETPLLAQEVVSFDPSSTGDVFVVTTPNVNVELPASTDVLIQVAVRPVDGDTTRKLVYGDLTRMSVLLFNQAG</sequence>
<dbReference type="SUPFAM" id="SSF51445">
    <property type="entry name" value="(Trans)glycosidases"/>
    <property type="match status" value="1"/>
</dbReference>
<proteinExistence type="predicted"/>
<dbReference type="InterPro" id="IPR017853">
    <property type="entry name" value="GH"/>
</dbReference>
<dbReference type="EMBL" id="JACHJW010000001">
    <property type="protein sequence ID" value="MBB4962002.1"/>
    <property type="molecule type" value="Genomic_DNA"/>
</dbReference>
<protein>
    <recommendedName>
        <fullName evidence="3">Glycosyl hydrolases family 25</fullName>
    </recommendedName>
</protein>
<keyword evidence="2" id="KW-1185">Reference proteome</keyword>